<sequence>MKRRGETYRQWCDPILHHQTHEETLGTGTCLEVQTRLSRTGATQLFIGVYRTDGSVLCERIYDQRAGETMRRALLWGVGYARRVAGEGEALRGEPAGSAAASG</sequence>
<evidence type="ECO:0000313" key="1">
    <source>
        <dbReference type="EMBL" id="MDD2109769.1"/>
    </source>
</evidence>
<dbReference type="AlphaFoldDB" id="A0A9X4D4P5"/>
<proteinExistence type="predicted"/>
<gene>
    <name evidence="1" type="ORF">NP533_26645</name>
</gene>
<dbReference type="Proteomes" id="UP001150678">
    <property type="component" value="Unassembled WGS sequence"/>
</dbReference>
<dbReference type="EMBL" id="JANIAN010000058">
    <property type="protein sequence ID" value="MDD2109769.1"/>
    <property type="molecule type" value="Genomic_DNA"/>
</dbReference>
<organism evidence="1 2">
    <name type="scientific">Pseudomonas asiatica</name>
    <dbReference type="NCBI Taxonomy" id="2219225"/>
    <lineage>
        <taxon>Bacteria</taxon>
        <taxon>Pseudomonadati</taxon>
        <taxon>Pseudomonadota</taxon>
        <taxon>Gammaproteobacteria</taxon>
        <taxon>Pseudomonadales</taxon>
        <taxon>Pseudomonadaceae</taxon>
        <taxon>Pseudomonas</taxon>
    </lineage>
</organism>
<comment type="caution">
    <text evidence="1">The sequence shown here is derived from an EMBL/GenBank/DDBJ whole genome shotgun (WGS) entry which is preliminary data.</text>
</comment>
<evidence type="ECO:0000313" key="2">
    <source>
        <dbReference type="Proteomes" id="UP001150678"/>
    </source>
</evidence>
<reference evidence="1" key="1">
    <citation type="submission" date="2022-07" db="EMBL/GenBank/DDBJ databases">
        <title>Multi-strain Analysis of Pseudomonas putida Reveals Metabolic and Genetic Diversity.</title>
        <authorList>
            <person name="Monk J.M."/>
        </authorList>
    </citation>
    <scope>NUCLEOTIDE SEQUENCE</scope>
    <source>
        <strain evidence="1">17514</strain>
    </source>
</reference>
<name>A0A9X4D4P5_9PSED</name>
<protein>
    <submittedName>
        <fullName evidence="1">Uncharacterized protein</fullName>
    </submittedName>
</protein>
<dbReference type="RefSeq" id="WP_274079888.1">
    <property type="nucleotide sequence ID" value="NZ_JANIAN010000058.1"/>
</dbReference>
<accession>A0A9X4D4P5</accession>